<dbReference type="PANTHER" id="PTHR48021:SF47">
    <property type="entry name" value="GH17672P"/>
    <property type="match status" value="1"/>
</dbReference>
<feature type="transmembrane region" description="Helical" evidence="8">
    <location>
        <begin position="411"/>
        <end position="436"/>
    </location>
</feature>
<dbReference type="FunFam" id="1.20.1250.20:FF:000055">
    <property type="entry name" value="Facilitated trehalose transporter Tret1-2 homolog"/>
    <property type="match status" value="1"/>
</dbReference>
<evidence type="ECO:0000256" key="1">
    <source>
        <dbReference type="ARBA" id="ARBA00004651"/>
    </source>
</evidence>
<keyword evidence="2" id="KW-1003">Cell membrane</keyword>
<name>A0A9P0B3K2_BRAAE</name>
<feature type="transmembrane region" description="Helical" evidence="8">
    <location>
        <begin position="315"/>
        <end position="337"/>
    </location>
</feature>
<feature type="transmembrane region" description="Helical" evidence="8">
    <location>
        <begin position="166"/>
        <end position="187"/>
    </location>
</feature>
<feature type="transmembrane region" description="Helical" evidence="8">
    <location>
        <begin position="7"/>
        <end position="29"/>
    </location>
</feature>
<reference evidence="9" key="1">
    <citation type="submission" date="2021-12" db="EMBL/GenBank/DDBJ databases">
        <authorList>
            <person name="King R."/>
        </authorList>
    </citation>
    <scope>NUCLEOTIDE SEQUENCE</scope>
</reference>
<comment type="similarity">
    <text evidence="7">Belongs to the major facilitator superfamily. Sugar transporter (TC 2.A.1.1) family. Trehalose transporter subfamily.</text>
</comment>
<keyword evidence="10" id="KW-1185">Reference proteome</keyword>
<dbReference type="InterPro" id="IPR005828">
    <property type="entry name" value="MFS_sugar_transport-like"/>
</dbReference>
<dbReference type="InterPro" id="IPR036259">
    <property type="entry name" value="MFS_trans_sf"/>
</dbReference>
<evidence type="ECO:0000256" key="7">
    <source>
        <dbReference type="ARBA" id="ARBA00024348"/>
    </source>
</evidence>
<dbReference type="Gene3D" id="1.20.1250.20">
    <property type="entry name" value="MFS general substrate transporter like domains"/>
    <property type="match status" value="1"/>
</dbReference>
<feature type="transmembrane region" description="Helical" evidence="8">
    <location>
        <begin position="83"/>
        <end position="103"/>
    </location>
</feature>
<feature type="transmembrane region" description="Helical" evidence="8">
    <location>
        <begin position="349"/>
        <end position="374"/>
    </location>
</feature>
<keyword evidence="3 8" id="KW-0812">Transmembrane</keyword>
<dbReference type="InterPro" id="IPR005829">
    <property type="entry name" value="Sugar_transporter_CS"/>
</dbReference>
<evidence type="ECO:0000256" key="5">
    <source>
        <dbReference type="ARBA" id="ARBA00023136"/>
    </source>
</evidence>
<protein>
    <submittedName>
        <fullName evidence="9">Uncharacterized protein</fullName>
    </submittedName>
</protein>
<evidence type="ECO:0000313" key="10">
    <source>
        <dbReference type="Proteomes" id="UP001154078"/>
    </source>
</evidence>
<dbReference type="AlphaFoldDB" id="A0A9P0B3K2"/>
<keyword evidence="5 8" id="KW-0472">Membrane</keyword>
<dbReference type="GO" id="GO:0022857">
    <property type="term" value="F:transmembrane transporter activity"/>
    <property type="evidence" value="ECO:0007669"/>
    <property type="project" value="InterPro"/>
</dbReference>
<dbReference type="GO" id="GO:0005886">
    <property type="term" value="C:plasma membrane"/>
    <property type="evidence" value="ECO:0007669"/>
    <property type="project" value="UniProtKB-SubCell"/>
</dbReference>
<sequence>MVKLNSWYLYFVAMIVNLLAFSSGLAKSWSSPVLPKLQLTENNPLGKIITTSEASLLTAILNIGNALGPLVAGKLCDKYGRKLTMVIIASPIVFAYGLLAYATNIYVFYAARVVKGLGVGSCLVVLQLYFSEVSESTNRGRVGCLMSVFYALGMLSSYVIGPHFTIKVFSLLCIVPLMLFFTMFSFIPESPLYLVLRGDRAGAEKSLMRLRSQNELEVENEFIEIIKYCEKTKQGSVKDIFRSAGLRRSFSICVGLFMFQQLTGVSVVVSYLQSIFEAAGDTTLSPTESPIVIGGTKFVVTIFTSLVVEKCGRRLLLTYSELGAGISFFILAIYFYLQEQGFDVTPINFLPLTCMISYIISCGLGVMPIPWIILGELFPPNVKSSATSIASFINFMAAFMVTVIFPHLVDLIGMGGAIGFFGCSAFLGVFFTYFTVPETKGMSLYQIQEMLDEREELLST</sequence>
<dbReference type="SUPFAM" id="SSF103473">
    <property type="entry name" value="MFS general substrate transporter"/>
    <property type="match status" value="1"/>
</dbReference>
<dbReference type="InterPro" id="IPR003663">
    <property type="entry name" value="Sugar/inositol_transpt"/>
</dbReference>
<dbReference type="PANTHER" id="PTHR48021">
    <property type="match status" value="1"/>
</dbReference>
<evidence type="ECO:0000256" key="4">
    <source>
        <dbReference type="ARBA" id="ARBA00022989"/>
    </source>
</evidence>
<keyword evidence="6" id="KW-0325">Glycoprotein</keyword>
<dbReference type="Proteomes" id="UP001154078">
    <property type="component" value="Chromosome 4"/>
</dbReference>
<evidence type="ECO:0000256" key="8">
    <source>
        <dbReference type="SAM" id="Phobius"/>
    </source>
</evidence>
<feature type="transmembrane region" description="Helical" evidence="8">
    <location>
        <begin position="291"/>
        <end position="308"/>
    </location>
</feature>
<proteinExistence type="inferred from homology"/>
<evidence type="ECO:0000256" key="3">
    <source>
        <dbReference type="ARBA" id="ARBA00022692"/>
    </source>
</evidence>
<gene>
    <name evidence="9" type="ORF">MELIAE_LOCUS6252</name>
</gene>
<evidence type="ECO:0000256" key="2">
    <source>
        <dbReference type="ARBA" id="ARBA00022475"/>
    </source>
</evidence>
<evidence type="ECO:0000256" key="6">
    <source>
        <dbReference type="ARBA" id="ARBA00023180"/>
    </source>
</evidence>
<dbReference type="EMBL" id="OV121135">
    <property type="protein sequence ID" value="CAH0554722.1"/>
    <property type="molecule type" value="Genomic_DNA"/>
</dbReference>
<dbReference type="PROSITE" id="PS00217">
    <property type="entry name" value="SUGAR_TRANSPORT_2"/>
    <property type="match status" value="1"/>
</dbReference>
<keyword evidence="4 8" id="KW-1133">Transmembrane helix</keyword>
<organism evidence="9 10">
    <name type="scientific">Brassicogethes aeneus</name>
    <name type="common">Rape pollen beetle</name>
    <name type="synonym">Meligethes aeneus</name>
    <dbReference type="NCBI Taxonomy" id="1431903"/>
    <lineage>
        <taxon>Eukaryota</taxon>
        <taxon>Metazoa</taxon>
        <taxon>Ecdysozoa</taxon>
        <taxon>Arthropoda</taxon>
        <taxon>Hexapoda</taxon>
        <taxon>Insecta</taxon>
        <taxon>Pterygota</taxon>
        <taxon>Neoptera</taxon>
        <taxon>Endopterygota</taxon>
        <taxon>Coleoptera</taxon>
        <taxon>Polyphaga</taxon>
        <taxon>Cucujiformia</taxon>
        <taxon>Nitidulidae</taxon>
        <taxon>Meligethinae</taxon>
        <taxon>Brassicogethes</taxon>
    </lineage>
</organism>
<feature type="transmembrane region" description="Helical" evidence="8">
    <location>
        <begin position="142"/>
        <end position="160"/>
    </location>
</feature>
<dbReference type="OrthoDB" id="4142200at2759"/>
<feature type="transmembrane region" description="Helical" evidence="8">
    <location>
        <begin position="386"/>
        <end position="405"/>
    </location>
</feature>
<feature type="transmembrane region" description="Helical" evidence="8">
    <location>
        <begin position="250"/>
        <end position="271"/>
    </location>
</feature>
<dbReference type="InterPro" id="IPR050549">
    <property type="entry name" value="MFS_Trehalose_Transporter"/>
</dbReference>
<comment type="subcellular location">
    <subcellularLocation>
        <location evidence="1">Cell membrane</location>
        <topology evidence="1">Multi-pass membrane protein</topology>
    </subcellularLocation>
</comment>
<feature type="transmembrane region" description="Helical" evidence="8">
    <location>
        <begin position="109"/>
        <end position="130"/>
    </location>
</feature>
<accession>A0A9P0B3K2</accession>
<dbReference type="PRINTS" id="PR00171">
    <property type="entry name" value="SUGRTRNSPORT"/>
</dbReference>
<evidence type="ECO:0000313" key="9">
    <source>
        <dbReference type="EMBL" id="CAH0554722.1"/>
    </source>
</evidence>
<feature type="transmembrane region" description="Helical" evidence="8">
    <location>
        <begin position="49"/>
        <end position="71"/>
    </location>
</feature>
<dbReference type="Pfam" id="PF00083">
    <property type="entry name" value="Sugar_tr"/>
    <property type="match status" value="1"/>
</dbReference>